<reference evidence="19 20" key="2">
    <citation type="submission" date="2020-03" db="EMBL/GenBank/DDBJ databases">
        <title>Roseomonas stagni sp. nov., isolated from pond water in Japan.</title>
        <authorList>
            <person name="Furuhata K."/>
            <person name="Miyamoto H."/>
            <person name="Goto K."/>
        </authorList>
    </citation>
    <scope>NUCLEOTIDE SEQUENCE [LARGE SCALE GENOMIC DNA]</scope>
    <source>
        <strain evidence="19 20">PeD5</strain>
    </source>
</reference>
<dbReference type="Pfam" id="PF08447">
    <property type="entry name" value="PAS_3"/>
    <property type="match status" value="1"/>
</dbReference>
<dbReference type="Pfam" id="PF07536">
    <property type="entry name" value="HWE_HK"/>
    <property type="match status" value="1"/>
</dbReference>
<keyword evidence="16" id="KW-0175">Coiled coil</keyword>
<keyword evidence="20" id="KW-1185">Reference proteome</keyword>
<evidence type="ECO:0000256" key="8">
    <source>
        <dbReference type="ARBA" id="ARBA00022679"/>
    </source>
</evidence>
<dbReference type="Pfam" id="PF08448">
    <property type="entry name" value="PAS_4"/>
    <property type="match status" value="3"/>
</dbReference>
<evidence type="ECO:0000256" key="13">
    <source>
        <dbReference type="ARBA" id="ARBA00022991"/>
    </source>
</evidence>
<feature type="coiled-coil region" evidence="16">
    <location>
        <begin position="158"/>
        <end position="185"/>
    </location>
</feature>
<keyword evidence="4" id="KW-0597">Phosphoprotein</keyword>
<feature type="domain" description="PAS" evidence="17">
    <location>
        <begin position="308"/>
        <end position="379"/>
    </location>
</feature>
<dbReference type="PANTHER" id="PTHR41523:SF7">
    <property type="entry name" value="HISTIDINE KINASE"/>
    <property type="match status" value="1"/>
</dbReference>
<reference evidence="19 20" key="1">
    <citation type="submission" date="2020-02" db="EMBL/GenBank/DDBJ databases">
        <authorList>
            <person name="Kim H.M."/>
            <person name="Jeon C.O."/>
        </authorList>
    </citation>
    <scope>NUCLEOTIDE SEQUENCE [LARGE SCALE GENOMIC DNA]</scope>
    <source>
        <strain evidence="19 20">PeD5</strain>
    </source>
</reference>
<feature type="domain" description="PAS" evidence="17">
    <location>
        <begin position="182"/>
        <end position="253"/>
    </location>
</feature>
<dbReference type="Gene3D" id="3.30.565.10">
    <property type="entry name" value="Histidine kinase-like ATPase, C-terminal domain"/>
    <property type="match status" value="1"/>
</dbReference>
<keyword evidence="11" id="KW-0418">Kinase</keyword>
<keyword evidence="15" id="KW-0675">Receptor</keyword>
<comment type="caution">
    <text evidence="19">The sequence shown here is derived from an EMBL/GenBank/DDBJ whole genome shotgun (WGS) entry which is preliminary data.</text>
</comment>
<keyword evidence="7" id="KW-0288">FMN</keyword>
<keyword evidence="3" id="KW-0600">Photoreceptor protein</keyword>
<keyword evidence="9" id="KW-0677">Repeat</keyword>
<dbReference type="InterPro" id="IPR001610">
    <property type="entry name" value="PAC"/>
</dbReference>
<evidence type="ECO:0000256" key="7">
    <source>
        <dbReference type="ARBA" id="ARBA00022643"/>
    </source>
</evidence>
<dbReference type="SMART" id="SM00086">
    <property type="entry name" value="PAC"/>
    <property type="match status" value="2"/>
</dbReference>
<keyword evidence="6" id="KW-0285">Flavoprotein</keyword>
<dbReference type="RefSeq" id="WP_164697790.1">
    <property type="nucleotide sequence ID" value="NZ_JAAIKB010000020.1"/>
</dbReference>
<keyword evidence="10" id="KW-0547">Nucleotide-binding</keyword>
<dbReference type="AlphaFoldDB" id="A0A6M1LTV2"/>
<dbReference type="NCBIfam" id="TIGR00229">
    <property type="entry name" value="sensory_box"/>
    <property type="match status" value="3"/>
</dbReference>
<keyword evidence="12" id="KW-0067">ATP-binding</keyword>
<dbReference type="InterPro" id="IPR000014">
    <property type="entry name" value="PAS"/>
</dbReference>
<evidence type="ECO:0000256" key="9">
    <source>
        <dbReference type="ARBA" id="ARBA00022737"/>
    </source>
</evidence>
<dbReference type="EMBL" id="JAAIKB010000020">
    <property type="protein sequence ID" value="NGM23880.1"/>
    <property type="molecule type" value="Genomic_DNA"/>
</dbReference>
<evidence type="ECO:0000256" key="4">
    <source>
        <dbReference type="ARBA" id="ARBA00022553"/>
    </source>
</evidence>
<proteinExistence type="predicted"/>
<name>A0A6M1LTV2_9PROT</name>
<dbReference type="GO" id="GO:0004673">
    <property type="term" value="F:protein histidine kinase activity"/>
    <property type="evidence" value="ECO:0007669"/>
    <property type="project" value="UniProtKB-EC"/>
</dbReference>
<evidence type="ECO:0000313" key="20">
    <source>
        <dbReference type="Proteomes" id="UP000475385"/>
    </source>
</evidence>
<dbReference type="InterPro" id="IPR000700">
    <property type="entry name" value="PAS-assoc_C"/>
</dbReference>
<dbReference type="SUPFAM" id="SSF55785">
    <property type="entry name" value="PYP-like sensor domain (PAS domain)"/>
    <property type="match status" value="4"/>
</dbReference>
<keyword evidence="8" id="KW-0808">Transferase</keyword>
<dbReference type="GO" id="GO:0009881">
    <property type="term" value="F:photoreceptor activity"/>
    <property type="evidence" value="ECO:0007669"/>
    <property type="project" value="UniProtKB-KW"/>
</dbReference>
<comment type="catalytic activity">
    <reaction evidence="1">
        <text>ATP + protein L-histidine = ADP + protein N-phospho-L-histidine.</text>
        <dbReference type="EC" id="2.7.13.3"/>
    </reaction>
</comment>
<keyword evidence="5" id="KW-0716">Sensory transduction</keyword>
<dbReference type="Proteomes" id="UP000475385">
    <property type="component" value="Unassembled WGS sequence"/>
</dbReference>
<dbReference type="PROSITE" id="PS50113">
    <property type="entry name" value="PAC"/>
    <property type="match status" value="3"/>
</dbReference>
<evidence type="ECO:0000256" key="5">
    <source>
        <dbReference type="ARBA" id="ARBA00022606"/>
    </source>
</evidence>
<evidence type="ECO:0000256" key="10">
    <source>
        <dbReference type="ARBA" id="ARBA00022741"/>
    </source>
</evidence>
<dbReference type="EC" id="2.7.13.3" evidence="2"/>
<keyword evidence="14" id="KW-0843">Virulence</keyword>
<evidence type="ECO:0000256" key="2">
    <source>
        <dbReference type="ARBA" id="ARBA00012438"/>
    </source>
</evidence>
<evidence type="ECO:0000256" key="1">
    <source>
        <dbReference type="ARBA" id="ARBA00000085"/>
    </source>
</evidence>
<organism evidence="19 20">
    <name type="scientific">Falsiroseomonas algicola</name>
    <dbReference type="NCBI Taxonomy" id="2716930"/>
    <lineage>
        <taxon>Bacteria</taxon>
        <taxon>Pseudomonadati</taxon>
        <taxon>Pseudomonadota</taxon>
        <taxon>Alphaproteobacteria</taxon>
        <taxon>Acetobacterales</taxon>
        <taxon>Roseomonadaceae</taxon>
        <taxon>Falsiroseomonas</taxon>
    </lineage>
</organism>
<dbReference type="SMART" id="SM00091">
    <property type="entry name" value="PAS"/>
    <property type="match status" value="4"/>
</dbReference>
<dbReference type="SMART" id="SM00911">
    <property type="entry name" value="HWE_HK"/>
    <property type="match status" value="1"/>
</dbReference>
<dbReference type="InterPro" id="IPR036890">
    <property type="entry name" value="HATPase_C_sf"/>
</dbReference>
<accession>A0A6M1LTV2</accession>
<dbReference type="InterPro" id="IPR013656">
    <property type="entry name" value="PAS_4"/>
</dbReference>
<evidence type="ECO:0000256" key="14">
    <source>
        <dbReference type="ARBA" id="ARBA00023026"/>
    </source>
</evidence>
<evidence type="ECO:0000259" key="18">
    <source>
        <dbReference type="PROSITE" id="PS50113"/>
    </source>
</evidence>
<keyword evidence="13" id="KW-0157">Chromophore</keyword>
<dbReference type="InterPro" id="IPR011102">
    <property type="entry name" value="Sig_transdc_His_kinase_HWE"/>
</dbReference>
<feature type="domain" description="PAC" evidence="18">
    <location>
        <begin position="256"/>
        <end position="307"/>
    </location>
</feature>
<dbReference type="InterPro" id="IPR035965">
    <property type="entry name" value="PAS-like_dom_sf"/>
</dbReference>
<protein>
    <recommendedName>
        <fullName evidence="2">histidine kinase</fullName>
        <ecNumber evidence="2">2.7.13.3</ecNumber>
    </recommendedName>
</protein>
<evidence type="ECO:0000256" key="15">
    <source>
        <dbReference type="ARBA" id="ARBA00023170"/>
    </source>
</evidence>
<sequence length="764" mass="83767">MRAEAETGLPRMGGTMAARLRDFDWAATPLGDARAWPPAQRASVATVLAMPVPSVLLWGPGLTIAAHNDAYLALLGEKPNPLGRSFLEVWAEARERIEPQIARALAGETAWNRGQRFLLSRGGAAAEAWFDYGFSPVFDEDGQAAGVLHTAIEITPQMEAEAALRERTRQDLHRAETERERQRRLYEAILGNTPDLAYVWALDHRFIYANEGLLRMWGRSWDEAIGKNCLELGYPDWHAAMHDREIEQVVATGRPVRGEVPFAGTFGRRIYDYILVPVFDAEGRVEAVAGTTRDVTEARQVEAALRESEARFRLMADAVPQIVWITDATGRMEFFNRQFTDYTGAPHRSMAPAEVAAGFIHPEDGMAVVGAFQAALEKGTPFEIEHRIRSSAGEWRWFLARAEPYRDPATGQIIRWFGASVDIHDRKLAEAALRESEARWRGLFERMQEGVQLNELIRDETGRAVDMIFLQVNAAWERQTGLSRQAVVGRRASAVIPPEEAAFWAGTMAGVIESGEARHVERFVEALGRWYEVVVYPVEAGRAAALVTDVTARKAEAERQALLMREVDHRAKNALAVVEAALRLTQAPDVASFQQTALGRVSALARAQTLLSQDRWHGADLRALVEGELAAFVGNAGPRAVVEGARVVLPPGAAQPIAMALHELATNAVKYGALSRPEGRVAIGWRVKDGSRGVLCLDWVETGGPCVDGAPTRRGFGSRVLDATVRGQLSGGVTVEWRETGLVCGMEVPLRGAGAGGDEGEVGF</sequence>
<feature type="domain" description="PAC" evidence="18">
    <location>
        <begin position="382"/>
        <end position="435"/>
    </location>
</feature>
<dbReference type="Gene3D" id="3.30.450.20">
    <property type="entry name" value="PAS domain"/>
    <property type="match status" value="4"/>
</dbReference>
<dbReference type="InterPro" id="IPR013655">
    <property type="entry name" value="PAS_fold_3"/>
</dbReference>
<evidence type="ECO:0000256" key="11">
    <source>
        <dbReference type="ARBA" id="ARBA00022777"/>
    </source>
</evidence>
<feature type="domain" description="PAC" evidence="18">
    <location>
        <begin position="113"/>
        <end position="166"/>
    </location>
</feature>
<evidence type="ECO:0000313" key="19">
    <source>
        <dbReference type="EMBL" id="NGM23880.1"/>
    </source>
</evidence>
<dbReference type="FunFam" id="3.30.450.20:FF:000099">
    <property type="entry name" value="Sensory box sensor histidine kinase"/>
    <property type="match status" value="1"/>
</dbReference>
<dbReference type="PROSITE" id="PS50112">
    <property type="entry name" value="PAS"/>
    <property type="match status" value="2"/>
</dbReference>
<dbReference type="CDD" id="cd00130">
    <property type="entry name" value="PAS"/>
    <property type="match status" value="3"/>
</dbReference>
<gene>
    <name evidence="19" type="ORF">G3576_27995</name>
</gene>
<evidence type="ECO:0000256" key="3">
    <source>
        <dbReference type="ARBA" id="ARBA00022543"/>
    </source>
</evidence>
<evidence type="ECO:0000256" key="6">
    <source>
        <dbReference type="ARBA" id="ARBA00022630"/>
    </source>
</evidence>
<evidence type="ECO:0000256" key="12">
    <source>
        <dbReference type="ARBA" id="ARBA00022840"/>
    </source>
</evidence>
<evidence type="ECO:0000256" key="16">
    <source>
        <dbReference type="SAM" id="Coils"/>
    </source>
</evidence>
<dbReference type="GO" id="GO:0005524">
    <property type="term" value="F:ATP binding"/>
    <property type="evidence" value="ECO:0007669"/>
    <property type="project" value="UniProtKB-KW"/>
</dbReference>
<dbReference type="PANTHER" id="PTHR41523">
    <property type="entry name" value="TWO-COMPONENT SYSTEM SENSOR PROTEIN"/>
    <property type="match status" value="1"/>
</dbReference>
<evidence type="ECO:0000259" key="17">
    <source>
        <dbReference type="PROSITE" id="PS50112"/>
    </source>
</evidence>